<dbReference type="Proteomes" id="UP000474718">
    <property type="component" value="Unassembled WGS sequence"/>
</dbReference>
<keyword evidence="1" id="KW-0472">Membrane</keyword>
<protein>
    <submittedName>
        <fullName evidence="4">Zinc-ribbon domain-containing protein</fullName>
    </submittedName>
</protein>
<comment type="caution">
    <text evidence="4">The sequence shown here is derived from an EMBL/GenBank/DDBJ whole genome shotgun (WGS) entry which is preliminary data.</text>
</comment>
<dbReference type="Pfam" id="PF13240">
    <property type="entry name" value="Zn_Ribbon_1"/>
    <property type="match status" value="1"/>
</dbReference>
<reference evidence="4" key="2">
    <citation type="submission" date="2016-11" db="EMBL/GenBank/DDBJ databases">
        <authorList>
            <person name="Varghese N."/>
            <person name="Submissions S."/>
        </authorList>
    </citation>
    <scope>NUCLEOTIDE SEQUENCE</scope>
    <source>
        <strain evidence="4">DSM 4029</strain>
    </source>
</reference>
<sequence length="143" mass="15348">MTCPNCGVDNAENSAFCKACGASLTGEQPASQAAHQSEAVPSPYQPPVYSMYAPYLPAPRREYTWKDICTIVGFISSIAGLFTFWVVLCPMGLLTSCLGYRGNRTRGLAVAGIIISLLAIAIKIGFILYHLDVLPSWLTDGAL</sequence>
<dbReference type="RefSeq" id="WP_021660582.1">
    <property type="nucleotide sequence ID" value="NZ_FQVY01000002.1"/>
</dbReference>
<name>A0AAQ1MCY0_9FIRM</name>
<dbReference type="EMBL" id="WWVX01000009">
    <property type="protein sequence ID" value="MZL70679.1"/>
    <property type="molecule type" value="Genomic_DNA"/>
</dbReference>
<gene>
    <name evidence="3" type="ORF">GT747_13055</name>
    <name evidence="4" type="ORF">SAMN05444424_1304</name>
</gene>
<feature type="domain" description="Zinc-ribbon" evidence="2">
    <location>
        <begin position="3"/>
        <end position="24"/>
    </location>
</feature>
<evidence type="ECO:0000313" key="6">
    <source>
        <dbReference type="Proteomes" id="UP000474718"/>
    </source>
</evidence>
<keyword evidence="6" id="KW-1185">Reference proteome</keyword>
<feature type="transmembrane region" description="Helical" evidence="1">
    <location>
        <begin position="71"/>
        <end position="95"/>
    </location>
</feature>
<feature type="transmembrane region" description="Helical" evidence="1">
    <location>
        <begin position="107"/>
        <end position="129"/>
    </location>
</feature>
<accession>A0AAQ1MCY0</accession>
<keyword evidence="1" id="KW-0812">Transmembrane</keyword>
<proteinExistence type="predicted"/>
<reference evidence="5" key="1">
    <citation type="submission" date="2016-11" db="EMBL/GenBank/DDBJ databases">
        <authorList>
            <person name="Jaros S."/>
            <person name="Januszkiewicz K."/>
            <person name="Wedrychowicz H."/>
        </authorList>
    </citation>
    <scope>NUCLEOTIDE SEQUENCE [LARGE SCALE GENOMIC DNA]</scope>
    <source>
        <strain evidence="5">DSM 4029</strain>
    </source>
</reference>
<keyword evidence="1" id="KW-1133">Transmembrane helix</keyword>
<evidence type="ECO:0000313" key="4">
    <source>
        <dbReference type="EMBL" id="SHG05585.1"/>
    </source>
</evidence>
<evidence type="ECO:0000259" key="2">
    <source>
        <dbReference type="Pfam" id="PF13240"/>
    </source>
</evidence>
<dbReference type="Proteomes" id="UP000184089">
    <property type="component" value="Unassembled WGS sequence"/>
</dbReference>
<reference evidence="3 6" key="3">
    <citation type="journal article" date="2019" name="Nat. Med.">
        <title>A library of human gut bacterial isolates paired with longitudinal multiomics data enables mechanistic microbiome research.</title>
        <authorList>
            <person name="Poyet M."/>
            <person name="Groussin M."/>
            <person name="Gibbons S.M."/>
            <person name="Avila-Pacheco J."/>
            <person name="Jiang X."/>
            <person name="Kearney S.M."/>
            <person name="Perrotta A.R."/>
            <person name="Berdy B."/>
            <person name="Zhao S."/>
            <person name="Lieberman T.D."/>
            <person name="Swanson P.K."/>
            <person name="Smith M."/>
            <person name="Roesemann S."/>
            <person name="Alexander J.E."/>
            <person name="Rich S.A."/>
            <person name="Livny J."/>
            <person name="Vlamakis H."/>
            <person name="Clish C."/>
            <person name="Bullock K."/>
            <person name="Deik A."/>
            <person name="Scott J."/>
            <person name="Pierce K.A."/>
            <person name="Xavier R.J."/>
            <person name="Alm E.J."/>
        </authorList>
    </citation>
    <scope>NUCLEOTIDE SEQUENCE [LARGE SCALE GENOMIC DNA]</scope>
    <source>
        <strain evidence="3 6">BIOML-A2</strain>
    </source>
</reference>
<dbReference type="AlphaFoldDB" id="A0AAQ1MCY0"/>
<evidence type="ECO:0000256" key="1">
    <source>
        <dbReference type="SAM" id="Phobius"/>
    </source>
</evidence>
<evidence type="ECO:0000313" key="5">
    <source>
        <dbReference type="Proteomes" id="UP000184089"/>
    </source>
</evidence>
<organism evidence="4 5">
    <name type="scientific">Bittarella massiliensis</name>
    <name type="common">ex Durand et al. 2017</name>
    <dbReference type="NCBI Taxonomy" id="1720313"/>
    <lineage>
        <taxon>Bacteria</taxon>
        <taxon>Bacillati</taxon>
        <taxon>Bacillota</taxon>
        <taxon>Clostridia</taxon>
        <taxon>Eubacteriales</taxon>
        <taxon>Oscillospiraceae</taxon>
        <taxon>Bittarella (ex Durand et al. 2017)</taxon>
    </lineage>
</organism>
<dbReference type="EMBL" id="FQVY01000002">
    <property type="protein sequence ID" value="SHG05585.1"/>
    <property type="molecule type" value="Genomic_DNA"/>
</dbReference>
<evidence type="ECO:0000313" key="3">
    <source>
        <dbReference type="EMBL" id="MZL70679.1"/>
    </source>
</evidence>
<dbReference type="InterPro" id="IPR026870">
    <property type="entry name" value="Zinc_ribbon_dom"/>
</dbReference>